<sequence>MVAQGRHSHRQKETARKCGLTLGNKARLLGLKANIRTLVLYEDPTHGVWRITKHCPADGFPDLNALVEEFDRTGKAPCVRPSGVMPCNRNLRRQPRERVFAAGEHAAYLRLSCETSEDDETALLISSSASESGNSDVETVEHLAGSDDLAAQGSGSERSWPDGTEDNTIDRLIELQLEETCAQACQRLLRYVDCENVDGMKNCSSKIL</sequence>
<evidence type="ECO:0000313" key="2">
    <source>
        <dbReference type="EMBL" id="PQK18018.1"/>
    </source>
</evidence>
<proteinExistence type="predicted"/>
<dbReference type="Proteomes" id="UP000237441">
    <property type="component" value="Unassembled WGS sequence"/>
</dbReference>
<evidence type="ECO:0000256" key="1">
    <source>
        <dbReference type="SAM" id="MobiDB-lite"/>
    </source>
</evidence>
<dbReference type="OrthoDB" id="5096715at2759"/>
<evidence type="ECO:0000313" key="3">
    <source>
        <dbReference type="Proteomes" id="UP000237441"/>
    </source>
</evidence>
<reference evidence="2 3" key="1">
    <citation type="submission" date="2016-07" db="EMBL/GenBank/DDBJ databases">
        <title>Comparative genomics of the entomopathogenic fungus Beauveria bassiana.</title>
        <authorList>
            <person name="Valero Jimenez C.A."/>
            <person name="Zwaan B.J."/>
            <person name="Van Kan J.A."/>
            <person name="Takken W."/>
            <person name="Debets A.J."/>
            <person name="Schoustra S.E."/>
            <person name="Koenraadt C.J."/>
        </authorList>
    </citation>
    <scope>NUCLEOTIDE SEQUENCE [LARGE SCALE GENOMIC DNA]</scope>
    <source>
        <strain evidence="2 3">ARSEF 8028</strain>
    </source>
</reference>
<comment type="caution">
    <text evidence="2">The sequence shown here is derived from an EMBL/GenBank/DDBJ whole genome shotgun (WGS) entry which is preliminary data.</text>
</comment>
<organism evidence="2 3">
    <name type="scientific">Beauveria bassiana</name>
    <name type="common">White muscardine disease fungus</name>
    <name type="synonym">Tritirachium shiotae</name>
    <dbReference type="NCBI Taxonomy" id="176275"/>
    <lineage>
        <taxon>Eukaryota</taxon>
        <taxon>Fungi</taxon>
        <taxon>Dikarya</taxon>
        <taxon>Ascomycota</taxon>
        <taxon>Pezizomycotina</taxon>
        <taxon>Sordariomycetes</taxon>
        <taxon>Hypocreomycetidae</taxon>
        <taxon>Hypocreales</taxon>
        <taxon>Cordycipitaceae</taxon>
        <taxon>Beauveria</taxon>
    </lineage>
</organism>
<dbReference type="EMBL" id="JRHA01000010">
    <property type="protein sequence ID" value="PQK18018.1"/>
    <property type="molecule type" value="Genomic_DNA"/>
</dbReference>
<feature type="region of interest" description="Disordered" evidence="1">
    <location>
        <begin position="145"/>
        <end position="165"/>
    </location>
</feature>
<name>A0A2S7YPE5_BEABA</name>
<gene>
    <name evidence="2" type="ORF">BB8028_0010g00110</name>
</gene>
<protein>
    <submittedName>
        <fullName evidence="2">Uncharacterized protein</fullName>
    </submittedName>
</protein>
<accession>A0A2S7YPE5</accession>
<dbReference type="AlphaFoldDB" id="A0A2S7YPE5"/>